<dbReference type="GO" id="GO:0003700">
    <property type="term" value="F:DNA-binding transcription factor activity"/>
    <property type="evidence" value="ECO:0007669"/>
    <property type="project" value="InterPro"/>
</dbReference>
<dbReference type="OrthoDB" id="9808480at2"/>
<dbReference type="InterPro" id="IPR009061">
    <property type="entry name" value="DNA-bd_dom_put_sf"/>
</dbReference>
<evidence type="ECO:0000256" key="1">
    <source>
        <dbReference type="ARBA" id="ARBA00023125"/>
    </source>
</evidence>
<dbReference type="Pfam" id="PF13411">
    <property type="entry name" value="MerR_1"/>
    <property type="match status" value="1"/>
</dbReference>
<sequence>MSEALLKIGELAARAGVSIRTVDYYTTLGLISPAQRTASNYRLYAQADVDRIHLVQRLEVHGVPLEEISTALNTRASDVAAILDRIDVDLQALQTAADVAAPEMQGLLAVIATRVHSLITIALQIPPDVMLP</sequence>
<accession>A0A1H9NCV2</accession>
<dbReference type="Proteomes" id="UP000199352">
    <property type="component" value="Unassembled WGS sequence"/>
</dbReference>
<organism evidence="3 4">
    <name type="scientific">Lentzea xinjiangensis</name>
    <dbReference type="NCBI Taxonomy" id="402600"/>
    <lineage>
        <taxon>Bacteria</taxon>
        <taxon>Bacillati</taxon>
        <taxon>Actinomycetota</taxon>
        <taxon>Actinomycetes</taxon>
        <taxon>Pseudonocardiales</taxon>
        <taxon>Pseudonocardiaceae</taxon>
        <taxon>Lentzea</taxon>
    </lineage>
</organism>
<dbReference type="SUPFAM" id="SSF46955">
    <property type="entry name" value="Putative DNA-binding domain"/>
    <property type="match status" value="1"/>
</dbReference>
<dbReference type="GO" id="GO:0003677">
    <property type="term" value="F:DNA binding"/>
    <property type="evidence" value="ECO:0007669"/>
    <property type="project" value="UniProtKB-KW"/>
</dbReference>
<dbReference type="Gene3D" id="1.10.1660.10">
    <property type="match status" value="1"/>
</dbReference>
<dbReference type="STRING" id="402600.SAMN05216188_110133"/>
<keyword evidence="4" id="KW-1185">Reference proteome</keyword>
<dbReference type="RefSeq" id="WP_089953666.1">
    <property type="nucleotide sequence ID" value="NZ_FOFR01000010.1"/>
</dbReference>
<dbReference type="InterPro" id="IPR000551">
    <property type="entry name" value="MerR-type_HTH_dom"/>
</dbReference>
<gene>
    <name evidence="3" type="ORF">SAMN05216188_110133</name>
</gene>
<evidence type="ECO:0000259" key="2">
    <source>
        <dbReference type="PROSITE" id="PS50937"/>
    </source>
</evidence>
<reference evidence="4" key="1">
    <citation type="submission" date="2016-10" db="EMBL/GenBank/DDBJ databases">
        <authorList>
            <person name="Varghese N."/>
            <person name="Submissions S."/>
        </authorList>
    </citation>
    <scope>NUCLEOTIDE SEQUENCE [LARGE SCALE GENOMIC DNA]</scope>
    <source>
        <strain evidence="4">CGMCC 4.3525</strain>
    </source>
</reference>
<evidence type="ECO:0000313" key="3">
    <source>
        <dbReference type="EMBL" id="SER33577.1"/>
    </source>
</evidence>
<evidence type="ECO:0000313" key="4">
    <source>
        <dbReference type="Proteomes" id="UP000199352"/>
    </source>
</evidence>
<feature type="domain" description="HTH merR-type" evidence="2">
    <location>
        <begin position="5"/>
        <end position="74"/>
    </location>
</feature>
<dbReference type="PROSITE" id="PS50937">
    <property type="entry name" value="HTH_MERR_2"/>
    <property type="match status" value="1"/>
</dbReference>
<dbReference type="PANTHER" id="PTHR30204:SF97">
    <property type="entry name" value="MERR FAMILY REGULATORY PROTEIN"/>
    <property type="match status" value="1"/>
</dbReference>
<dbReference type="PANTHER" id="PTHR30204">
    <property type="entry name" value="REDOX-CYCLING DRUG-SENSING TRANSCRIPTIONAL ACTIVATOR SOXR"/>
    <property type="match status" value="1"/>
</dbReference>
<protein>
    <submittedName>
        <fullName evidence="3">DNA-binding transcriptional regulator, MerR family</fullName>
    </submittedName>
</protein>
<dbReference type="PRINTS" id="PR00040">
    <property type="entry name" value="HTHMERR"/>
</dbReference>
<dbReference type="AlphaFoldDB" id="A0A1H9NCV2"/>
<dbReference type="InterPro" id="IPR047057">
    <property type="entry name" value="MerR_fam"/>
</dbReference>
<dbReference type="EMBL" id="FOFR01000010">
    <property type="protein sequence ID" value="SER33577.1"/>
    <property type="molecule type" value="Genomic_DNA"/>
</dbReference>
<name>A0A1H9NCV2_9PSEU</name>
<dbReference type="SMART" id="SM00422">
    <property type="entry name" value="HTH_MERR"/>
    <property type="match status" value="1"/>
</dbReference>
<proteinExistence type="predicted"/>
<keyword evidence="1 3" id="KW-0238">DNA-binding</keyword>